<feature type="domain" description="Cystatin" evidence="1">
    <location>
        <begin position="118"/>
        <end position="158"/>
    </location>
</feature>
<evidence type="ECO:0000313" key="2">
    <source>
        <dbReference type="EMBL" id="KAG7569515.1"/>
    </source>
</evidence>
<dbReference type="EMBL" id="JAEFBK010000009">
    <property type="protein sequence ID" value="KAG7569515.1"/>
    <property type="molecule type" value="Genomic_DNA"/>
</dbReference>
<dbReference type="AlphaFoldDB" id="A0A8T2A9X3"/>
<comment type="caution">
    <text evidence="2">The sequence shown here is derived from an EMBL/GenBank/DDBJ whole genome shotgun (WGS) entry which is preliminary data.</text>
</comment>
<accession>A0A8T2A9X3</accession>
<dbReference type="PANTHER" id="PTHR31228:SF36">
    <property type="entry name" value="CYSTATIN_MONELLIN SUPERFAMILY PROTEIN"/>
    <property type="match status" value="1"/>
</dbReference>
<evidence type="ECO:0000313" key="3">
    <source>
        <dbReference type="Proteomes" id="UP000694240"/>
    </source>
</evidence>
<dbReference type="Proteomes" id="UP000694240">
    <property type="component" value="Chromosome 9"/>
</dbReference>
<dbReference type="Pfam" id="PF00031">
    <property type="entry name" value="Cystatin"/>
    <property type="match status" value="1"/>
</dbReference>
<dbReference type="GO" id="GO:0004869">
    <property type="term" value="F:cysteine-type endopeptidase inhibitor activity"/>
    <property type="evidence" value="ECO:0007669"/>
    <property type="project" value="InterPro"/>
</dbReference>
<dbReference type="InterPro" id="IPR000010">
    <property type="entry name" value="Cystatin_dom"/>
</dbReference>
<sequence length="218" mass="25046">MSDSMGDDSDESDSMGDDYVCDLPDWRTTLEPVHMKYTDEDDVDGTRYYPCIRRREDEEPKISPEDECLLMEKQVEESKGFDIDFAKFRCVFNYKPVDLDLENQFVLEPETTRGLIDKLSRKSLKRFNETNSTKYEFVKVIKANYHFSAGIMFYITFQGKLLSDDDSKLFQAKIRSCGRSTDIISCELKPEKKAAPPSPLSALSIYKSIAYKALQIGA</sequence>
<dbReference type="PANTHER" id="PTHR31228">
    <property type="entry name" value="CYSTATIN/MONELLIN SUPERFAMILY PROTEIN"/>
    <property type="match status" value="1"/>
</dbReference>
<reference evidence="2 3" key="1">
    <citation type="submission" date="2020-12" db="EMBL/GenBank/DDBJ databases">
        <title>Concerted genomic and epigenomic changes stabilize Arabidopsis allopolyploids.</title>
        <authorList>
            <person name="Chen Z."/>
        </authorList>
    </citation>
    <scope>NUCLEOTIDE SEQUENCE [LARGE SCALE GENOMIC DNA]</scope>
    <source>
        <strain evidence="2">Allo738</strain>
        <tissue evidence="2">Leaf</tissue>
    </source>
</reference>
<evidence type="ECO:0000259" key="1">
    <source>
        <dbReference type="Pfam" id="PF00031"/>
    </source>
</evidence>
<organism evidence="2 3">
    <name type="scientific">Arabidopsis thaliana x Arabidopsis arenosa</name>
    <dbReference type="NCBI Taxonomy" id="1240361"/>
    <lineage>
        <taxon>Eukaryota</taxon>
        <taxon>Viridiplantae</taxon>
        <taxon>Streptophyta</taxon>
        <taxon>Embryophyta</taxon>
        <taxon>Tracheophyta</taxon>
        <taxon>Spermatophyta</taxon>
        <taxon>Magnoliopsida</taxon>
        <taxon>eudicotyledons</taxon>
        <taxon>Gunneridae</taxon>
        <taxon>Pentapetalae</taxon>
        <taxon>rosids</taxon>
        <taxon>malvids</taxon>
        <taxon>Brassicales</taxon>
        <taxon>Brassicaceae</taxon>
        <taxon>Camelineae</taxon>
        <taxon>Arabidopsis</taxon>
    </lineage>
</organism>
<dbReference type="NCBIfam" id="TIGR01638">
    <property type="entry name" value="Atha_cystat_rel"/>
    <property type="match status" value="1"/>
</dbReference>
<gene>
    <name evidence="2" type="ORF">ISN45_Aa04g022200</name>
</gene>
<protein>
    <submittedName>
        <fullName evidence="2">Cystatin-related plant</fullName>
    </submittedName>
</protein>
<keyword evidence="3" id="KW-1185">Reference proteome</keyword>
<proteinExistence type="predicted"/>
<dbReference type="InterPro" id="IPR006525">
    <property type="entry name" value="Cystatin-related_pln"/>
</dbReference>
<name>A0A8T2A9X3_9BRAS</name>